<dbReference type="Proteomes" id="UP000245523">
    <property type="component" value="Unassembled WGS sequence"/>
</dbReference>
<feature type="chain" id="PRO_5047309244" description="Tetratricopeptide repeat protein" evidence="1">
    <location>
        <begin position="18"/>
        <end position="248"/>
    </location>
</feature>
<dbReference type="InterPro" id="IPR011990">
    <property type="entry name" value="TPR-like_helical_dom_sf"/>
</dbReference>
<feature type="signal peptide" evidence="1">
    <location>
        <begin position="1"/>
        <end position="17"/>
    </location>
</feature>
<accession>A0ABX5LMJ8</accession>
<evidence type="ECO:0008006" key="4">
    <source>
        <dbReference type="Google" id="ProtNLM"/>
    </source>
</evidence>
<evidence type="ECO:0000313" key="2">
    <source>
        <dbReference type="EMBL" id="PWL03654.1"/>
    </source>
</evidence>
<keyword evidence="1" id="KW-0732">Signal</keyword>
<evidence type="ECO:0000313" key="3">
    <source>
        <dbReference type="Proteomes" id="UP000245523"/>
    </source>
</evidence>
<dbReference type="RefSeq" id="WP_109587255.1">
    <property type="nucleotide sequence ID" value="NZ_JAXEIU010000025.1"/>
</dbReference>
<name>A0ABX5LMJ8_9BACT</name>
<evidence type="ECO:0000256" key="1">
    <source>
        <dbReference type="SAM" id="SignalP"/>
    </source>
</evidence>
<protein>
    <recommendedName>
        <fullName evidence="4">Tetratricopeptide repeat protein</fullName>
    </recommendedName>
</protein>
<sequence length="248" mass="28943">MFRILGVVLLLACFALANQDFETGNYWFKNRAKNSKNDHADSLVVEKMINAYKRALKDSSVQEKAAEQLLYAYYFKGCYAVFNHEVRLKLFAESKKFGEDMHAKYPKNKTIMSLYAQNLSLWAREYGAWQAVKEGAAKKVRDLSTAAENWQFLGRAHQLLPYVPFLLSWPDKDLADKYLVMAHKQDPADINTMLFIAELRLDQKRYQEALDLIDAALKRGVRNDFVVEDKRTRWKLKDLKKKVKEEMQ</sequence>
<dbReference type="EMBL" id="QGHD01000004">
    <property type="protein sequence ID" value="PWL03654.1"/>
    <property type="molecule type" value="Genomic_DNA"/>
</dbReference>
<gene>
    <name evidence="2" type="ORF">B0H50_10478</name>
</gene>
<reference evidence="2 3" key="1">
    <citation type="submission" date="2018-05" db="EMBL/GenBank/DDBJ databases">
        <title>Animal gut microbial communities from fecal samples from Wisconsin, USA.</title>
        <authorList>
            <person name="Neumann A."/>
        </authorList>
    </citation>
    <scope>NUCLEOTIDE SEQUENCE [LARGE SCALE GENOMIC DNA]</scope>
    <source>
        <strain evidence="2 3">UWS4</strain>
    </source>
</reference>
<comment type="caution">
    <text evidence="2">The sequence shown here is derived from an EMBL/GenBank/DDBJ whole genome shotgun (WGS) entry which is preliminary data.</text>
</comment>
<organism evidence="2 3">
    <name type="scientific">Hallerella porci</name>
    <dbReference type="NCBI Taxonomy" id="1945871"/>
    <lineage>
        <taxon>Bacteria</taxon>
        <taxon>Pseudomonadati</taxon>
        <taxon>Fibrobacterota</taxon>
        <taxon>Fibrobacteria</taxon>
        <taxon>Fibrobacterales</taxon>
        <taxon>Fibrobacteraceae</taxon>
        <taxon>Hallerella</taxon>
    </lineage>
</organism>
<keyword evidence="3" id="KW-1185">Reference proteome</keyword>
<dbReference type="Gene3D" id="1.25.40.10">
    <property type="entry name" value="Tetratricopeptide repeat domain"/>
    <property type="match status" value="1"/>
</dbReference>
<proteinExistence type="predicted"/>